<evidence type="ECO:0000313" key="1">
    <source>
        <dbReference type="EMBL" id="ERM95493.1"/>
    </source>
</evidence>
<evidence type="ECO:0008006" key="3">
    <source>
        <dbReference type="Google" id="ProtNLM"/>
    </source>
</evidence>
<accession>W1NIZ2</accession>
<name>W1NIZ2_AMBTC</name>
<dbReference type="AlphaFoldDB" id="W1NIZ2"/>
<protein>
    <recommendedName>
        <fullName evidence="3">DRBM domain-containing protein</fullName>
    </recommendedName>
</protein>
<proteinExistence type="predicted"/>
<dbReference type="HOGENOM" id="CLU_204274_0_0_1"/>
<evidence type="ECO:0000313" key="2">
    <source>
        <dbReference type="Proteomes" id="UP000017836"/>
    </source>
</evidence>
<dbReference type="EMBL" id="KI397477">
    <property type="protein sequence ID" value="ERM95493.1"/>
    <property type="molecule type" value="Genomic_DNA"/>
</dbReference>
<dbReference type="Proteomes" id="UP000017836">
    <property type="component" value="Unassembled WGS sequence"/>
</dbReference>
<organism evidence="1 2">
    <name type="scientific">Amborella trichopoda</name>
    <dbReference type="NCBI Taxonomy" id="13333"/>
    <lineage>
        <taxon>Eukaryota</taxon>
        <taxon>Viridiplantae</taxon>
        <taxon>Streptophyta</taxon>
        <taxon>Embryophyta</taxon>
        <taxon>Tracheophyta</taxon>
        <taxon>Spermatophyta</taxon>
        <taxon>Magnoliopsida</taxon>
        <taxon>Amborellales</taxon>
        <taxon>Amborellaceae</taxon>
        <taxon>Amborella</taxon>
    </lineage>
</organism>
<keyword evidence="2" id="KW-1185">Reference proteome</keyword>
<feature type="non-terminal residue" evidence="1">
    <location>
        <position position="1"/>
    </location>
</feature>
<dbReference type="Gramene" id="ERM95493">
    <property type="protein sequence ID" value="ERM95493"/>
    <property type="gene ID" value="AMTR_s00407p00010670"/>
</dbReference>
<reference evidence="2" key="1">
    <citation type="journal article" date="2013" name="Science">
        <title>The Amborella genome and the evolution of flowering plants.</title>
        <authorList>
            <consortium name="Amborella Genome Project"/>
        </authorList>
    </citation>
    <scope>NUCLEOTIDE SEQUENCE [LARGE SCALE GENOMIC DNA]</scope>
</reference>
<gene>
    <name evidence="1" type="ORF">AMTR_s00407p00010670</name>
</gene>
<sequence length="56" mass="6338">VMVIVHGRTFQGEASRTKKDVEKSATREALIFIDLLPTFADMLSDTLRENEGLRQC</sequence>